<dbReference type="GO" id="GO:0042941">
    <property type="term" value="P:D-alanine transmembrane transport"/>
    <property type="evidence" value="ECO:0007669"/>
    <property type="project" value="TreeGrafter"/>
</dbReference>
<evidence type="ECO:0000256" key="1">
    <source>
        <dbReference type="ARBA" id="ARBA00004651"/>
    </source>
</evidence>
<evidence type="ECO:0000256" key="8">
    <source>
        <dbReference type="ARBA" id="ARBA00023136"/>
    </source>
</evidence>
<dbReference type="InterPro" id="IPR001851">
    <property type="entry name" value="ABC_transp_permease"/>
</dbReference>
<dbReference type="EMBL" id="FUYJ01000002">
    <property type="protein sequence ID" value="SKA95194.1"/>
    <property type="molecule type" value="Genomic_DNA"/>
</dbReference>
<dbReference type="GO" id="GO:0015808">
    <property type="term" value="P:L-alanine transport"/>
    <property type="evidence" value="ECO:0007669"/>
    <property type="project" value="TreeGrafter"/>
</dbReference>
<evidence type="ECO:0000256" key="10">
    <source>
        <dbReference type="SAM" id="Phobius"/>
    </source>
</evidence>
<name>A0A1T4Y041_9BACL</name>
<dbReference type="PANTHER" id="PTHR11795:SF371">
    <property type="entry name" value="HIGH-AFFINITY BRANCHED-CHAIN AMINO ACID TRANSPORT SYSTEM PERMEASE PROTEIN LIVH"/>
    <property type="match status" value="1"/>
</dbReference>
<dbReference type="AlphaFoldDB" id="A0A1T4Y041"/>
<dbReference type="Proteomes" id="UP000190042">
    <property type="component" value="Unassembled WGS sequence"/>
</dbReference>
<evidence type="ECO:0000313" key="12">
    <source>
        <dbReference type="Proteomes" id="UP000190042"/>
    </source>
</evidence>
<keyword evidence="6" id="KW-0029">Amino-acid transport</keyword>
<dbReference type="InterPro" id="IPR052157">
    <property type="entry name" value="BCAA_transport_permease"/>
</dbReference>
<evidence type="ECO:0000256" key="5">
    <source>
        <dbReference type="ARBA" id="ARBA00022692"/>
    </source>
</evidence>
<feature type="transmembrane region" description="Helical" evidence="10">
    <location>
        <begin position="6"/>
        <end position="26"/>
    </location>
</feature>
<dbReference type="GO" id="GO:0015188">
    <property type="term" value="F:L-isoleucine transmembrane transporter activity"/>
    <property type="evidence" value="ECO:0007669"/>
    <property type="project" value="TreeGrafter"/>
</dbReference>
<feature type="transmembrane region" description="Helical" evidence="10">
    <location>
        <begin position="60"/>
        <end position="80"/>
    </location>
</feature>
<comment type="similarity">
    <text evidence="9">Belongs to the binding-protein-dependent transport system permease family. LivHM subfamily.</text>
</comment>
<keyword evidence="12" id="KW-1185">Reference proteome</keyword>
<organism evidence="11 12">
    <name type="scientific">Sporosarcina newyorkensis</name>
    <dbReference type="NCBI Taxonomy" id="759851"/>
    <lineage>
        <taxon>Bacteria</taxon>
        <taxon>Bacillati</taxon>
        <taxon>Bacillota</taxon>
        <taxon>Bacilli</taxon>
        <taxon>Bacillales</taxon>
        <taxon>Caryophanaceae</taxon>
        <taxon>Sporosarcina</taxon>
    </lineage>
</organism>
<evidence type="ECO:0000256" key="7">
    <source>
        <dbReference type="ARBA" id="ARBA00022989"/>
    </source>
</evidence>
<dbReference type="CDD" id="cd06582">
    <property type="entry name" value="TM_PBP1_LivH_like"/>
    <property type="match status" value="1"/>
</dbReference>
<evidence type="ECO:0000256" key="4">
    <source>
        <dbReference type="ARBA" id="ARBA00022519"/>
    </source>
</evidence>
<feature type="transmembrane region" description="Helical" evidence="10">
    <location>
        <begin position="262"/>
        <end position="280"/>
    </location>
</feature>
<keyword evidence="7 10" id="KW-1133">Transmembrane helix</keyword>
<dbReference type="RefSeq" id="WP_009765958.1">
    <property type="nucleotide sequence ID" value="NZ_FUYJ01000002.1"/>
</dbReference>
<dbReference type="Pfam" id="PF02653">
    <property type="entry name" value="BPD_transp_2"/>
    <property type="match status" value="1"/>
</dbReference>
<keyword evidence="2" id="KW-0813">Transport</keyword>
<proteinExistence type="inferred from homology"/>
<protein>
    <submittedName>
        <fullName evidence="11">Branched-chain amino acid transport system permease protein</fullName>
    </submittedName>
</protein>
<keyword evidence="8 10" id="KW-0472">Membrane</keyword>
<dbReference type="PANTHER" id="PTHR11795">
    <property type="entry name" value="BRANCHED-CHAIN AMINO ACID TRANSPORT SYSTEM PERMEASE PROTEIN LIVH"/>
    <property type="match status" value="1"/>
</dbReference>
<feature type="transmembrane region" description="Helical" evidence="10">
    <location>
        <begin position="188"/>
        <end position="214"/>
    </location>
</feature>
<dbReference type="GO" id="GO:0005304">
    <property type="term" value="F:L-valine transmembrane transporter activity"/>
    <property type="evidence" value="ECO:0007669"/>
    <property type="project" value="TreeGrafter"/>
</dbReference>
<feature type="transmembrane region" description="Helical" evidence="10">
    <location>
        <begin position="234"/>
        <end position="255"/>
    </location>
</feature>
<gene>
    <name evidence="11" type="ORF">SAMN04244570_1569</name>
</gene>
<keyword evidence="4" id="KW-0997">Cell inner membrane</keyword>
<dbReference type="GO" id="GO:0005886">
    <property type="term" value="C:plasma membrane"/>
    <property type="evidence" value="ECO:0007669"/>
    <property type="project" value="UniProtKB-SubCell"/>
</dbReference>
<evidence type="ECO:0000313" key="11">
    <source>
        <dbReference type="EMBL" id="SKA95194.1"/>
    </source>
</evidence>
<accession>A0A1T4Y041</accession>
<evidence type="ECO:0000256" key="3">
    <source>
        <dbReference type="ARBA" id="ARBA00022475"/>
    </source>
</evidence>
<evidence type="ECO:0000256" key="9">
    <source>
        <dbReference type="ARBA" id="ARBA00037998"/>
    </source>
</evidence>
<sequence>MIVDQLINGIVMGSVYALMAVGYTMVWNVLRFINFAHGEVYMGGAFVAITTMYLGAPVWLAYTCGMLAGALLGYLMEKIVYKRMRTAPKLNLLIAAIGIAIVLQNAAQLIWGASPERLASPFLANNVNVGGMMVNQHYIFIIIVTIVVMLLLEFFMNRTLMGKAVQAASQNIQATELMGINANKVISITFAIGSGVGALAGILVGPVFLVYPTMGVFAGLKGFTASVMGGMGNIPGAVVAGLMLGVLESFAAGFISSGYRDAVAMVILLVILLARPQGIFGKVVAEKV</sequence>
<comment type="subcellular location">
    <subcellularLocation>
        <location evidence="1">Cell membrane</location>
        <topology evidence="1">Multi-pass membrane protein</topology>
    </subcellularLocation>
</comment>
<evidence type="ECO:0000256" key="6">
    <source>
        <dbReference type="ARBA" id="ARBA00022970"/>
    </source>
</evidence>
<dbReference type="GO" id="GO:0015192">
    <property type="term" value="F:L-phenylalanine transmembrane transporter activity"/>
    <property type="evidence" value="ECO:0007669"/>
    <property type="project" value="TreeGrafter"/>
</dbReference>
<feature type="transmembrane region" description="Helical" evidence="10">
    <location>
        <begin position="138"/>
        <end position="156"/>
    </location>
</feature>
<keyword evidence="3" id="KW-1003">Cell membrane</keyword>
<dbReference type="GO" id="GO:0015190">
    <property type="term" value="F:L-leucine transmembrane transporter activity"/>
    <property type="evidence" value="ECO:0007669"/>
    <property type="project" value="TreeGrafter"/>
</dbReference>
<evidence type="ECO:0000256" key="2">
    <source>
        <dbReference type="ARBA" id="ARBA00022448"/>
    </source>
</evidence>
<feature type="transmembrane region" description="Helical" evidence="10">
    <location>
        <begin position="92"/>
        <end position="111"/>
    </location>
</feature>
<dbReference type="GO" id="GO:1903806">
    <property type="term" value="P:L-isoleucine import across plasma membrane"/>
    <property type="evidence" value="ECO:0007669"/>
    <property type="project" value="TreeGrafter"/>
</dbReference>
<reference evidence="12" key="1">
    <citation type="submission" date="2017-02" db="EMBL/GenBank/DDBJ databases">
        <authorList>
            <person name="Varghese N."/>
            <person name="Submissions S."/>
        </authorList>
    </citation>
    <scope>NUCLEOTIDE SEQUENCE [LARGE SCALE GENOMIC DNA]</scope>
    <source>
        <strain evidence="12">DSM 23966</strain>
    </source>
</reference>
<keyword evidence="5 10" id="KW-0812">Transmembrane</keyword>